<feature type="transmembrane region" description="Helical" evidence="10">
    <location>
        <begin position="28"/>
        <end position="49"/>
    </location>
</feature>
<reference evidence="12" key="1">
    <citation type="journal article" date="2019" name="Int. J. Syst. Evol. Microbiol.">
        <title>The Global Catalogue of Microorganisms (GCM) 10K type strain sequencing project: providing services to taxonomists for standard genome sequencing and annotation.</title>
        <authorList>
            <consortium name="The Broad Institute Genomics Platform"/>
            <consortium name="The Broad Institute Genome Sequencing Center for Infectious Disease"/>
            <person name="Wu L."/>
            <person name="Ma J."/>
        </authorList>
    </citation>
    <scope>NUCLEOTIDE SEQUENCE [LARGE SCALE GENOMIC DNA]</scope>
    <source>
        <strain evidence="12">ZS-35-S2</strain>
    </source>
</reference>
<keyword evidence="12" id="KW-1185">Reference proteome</keyword>
<keyword evidence="5 10" id="KW-0145">Chemotaxis</keyword>
<dbReference type="InterPro" id="IPR005503">
    <property type="entry name" value="FliL"/>
</dbReference>
<comment type="caution">
    <text evidence="11">The sequence shown here is derived from an EMBL/GenBank/DDBJ whole genome shotgun (WGS) entry which is preliminary data.</text>
</comment>
<sequence length="177" mass="17958">MADENALAFDPGQLIAGEGGARPARMPIILGVAAATAIAVVAGGATGFLMSEMRQPDAAGAEEGGEAGEPAAPAAYGAGLGPLVIVPVEPIVTNISSPPSTILRVEASLVLKAEQAGDTDVLAAQVSADTLAFARSLDLAQIEGSRGLLHLREDLKQRAMQRSPAVADYIIHSLIAQ</sequence>
<evidence type="ECO:0000256" key="10">
    <source>
        <dbReference type="RuleBase" id="RU364125"/>
    </source>
</evidence>
<comment type="similarity">
    <text evidence="3 10">Belongs to the FliL family.</text>
</comment>
<comment type="function">
    <text evidence="1 10">Controls the rotational direction of flagella during chemotaxis.</text>
</comment>
<evidence type="ECO:0000256" key="8">
    <source>
        <dbReference type="ARBA" id="ARBA00022989"/>
    </source>
</evidence>
<evidence type="ECO:0000313" key="12">
    <source>
        <dbReference type="Proteomes" id="UP001597371"/>
    </source>
</evidence>
<comment type="subcellular location">
    <subcellularLocation>
        <location evidence="10">Cell inner membrane</location>
    </subcellularLocation>
    <subcellularLocation>
        <location evidence="2">Cell membrane</location>
        <topology evidence="2">Single-pass membrane protein</topology>
    </subcellularLocation>
</comment>
<keyword evidence="9 10" id="KW-0472">Membrane</keyword>
<keyword evidence="11" id="KW-0966">Cell projection</keyword>
<evidence type="ECO:0000256" key="1">
    <source>
        <dbReference type="ARBA" id="ARBA00002254"/>
    </source>
</evidence>
<dbReference type="RefSeq" id="WP_209735694.1">
    <property type="nucleotide sequence ID" value="NZ_CP072611.1"/>
</dbReference>
<evidence type="ECO:0000256" key="2">
    <source>
        <dbReference type="ARBA" id="ARBA00004162"/>
    </source>
</evidence>
<keyword evidence="11" id="KW-0969">Cilium</keyword>
<keyword evidence="6 10" id="KW-0812">Transmembrane</keyword>
<keyword evidence="8 10" id="KW-1133">Transmembrane helix</keyword>
<dbReference type="EMBL" id="JBHUIJ010000002">
    <property type="protein sequence ID" value="MFD2236360.1"/>
    <property type="molecule type" value="Genomic_DNA"/>
</dbReference>
<proteinExistence type="inferred from homology"/>
<dbReference type="Proteomes" id="UP001597371">
    <property type="component" value="Unassembled WGS sequence"/>
</dbReference>
<evidence type="ECO:0000256" key="3">
    <source>
        <dbReference type="ARBA" id="ARBA00008281"/>
    </source>
</evidence>
<evidence type="ECO:0000256" key="9">
    <source>
        <dbReference type="ARBA" id="ARBA00023136"/>
    </source>
</evidence>
<keyword evidence="7 10" id="KW-0283">Flagellar rotation</keyword>
<keyword evidence="4" id="KW-1003">Cell membrane</keyword>
<evidence type="ECO:0000256" key="4">
    <source>
        <dbReference type="ARBA" id="ARBA00022475"/>
    </source>
</evidence>
<protein>
    <recommendedName>
        <fullName evidence="10">Flagellar protein FliL</fullName>
    </recommendedName>
</protein>
<organism evidence="11 12">
    <name type="scientific">Aureimonas populi</name>
    <dbReference type="NCBI Taxonomy" id="1701758"/>
    <lineage>
        <taxon>Bacteria</taxon>
        <taxon>Pseudomonadati</taxon>
        <taxon>Pseudomonadota</taxon>
        <taxon>Alphaproteobacteria</taxon>
        <taxon>Hyphomicrobiales</taxon>
        <taxon>Aurantimonadaceae</taxon>
        <taxon>Aureimonas</taxon>
    </lineage>
</organism>
<evidence type="ECO:0000256" key="7">
    <source>
        <dbReference type="ARBA" id="ARBA00022779"/>
    </source>
</evidence>
<name>A0ABW5CGG5_9HYPH</name>
<evidence type="ECO:0000256" key="6">
    <source>
        <dbReference type="ARBA" id="ARBA00022692"/>
    </source>
</evidence>
<keyword evidence="11" id="KW-0282">Flagellum</keyword>
<gene>
    <name evidence="11" type="ORF">ACFSKQ_02640</name>
</gene>
<evidence type="ECO:0000256" key="5">
    <source>
        <dbReference type="ARBA" id="ARBA00022500"/>
    </source>
</evidence>
<keyword evidence="10" id="KW-0997">Cell inner membrane</keyword>
<evidence type="ECO:0000313" key="11">
    <source>
        <dbReference type="EMBL" id="MFD2236360.1"/>
    </source>
</evidence>
<dbReference type="Pfam" id="PF03748">
    <property type="entry name" value="FliL"/>
    <property type="match status" value="1"/>
</dbReference>
<accession>A0ABW5CGG5</accession>